<evidence type="ECO:0000313" key="2">
    <source>
        <dbReference type="Proteomes" id="UP000092445"/>
    </source>
</evidence>
<accession>A0A1B0A017</accession>
<dbReference type="EnsemblMetazoa" id="GPAI030290-RA">
    <property type="protein sequence ID" value="GPAI030290-PA"/>
    <property type="gene ID" value="GPAI030290"/>
</dbReference>
<reference evidence="2" key="1">
    <citation type="submission" date="2014-03" db="EMBL/GenBank/DDBJ databases">
        <authorList>
            <person name="Aksoy S."/>
            <person name="Warren W."/>
            <person name="Wilson R.K."/>
        </authorList>
    </citation>
    <scope>NUCLEOTIDE SEQUENCE [LARGE SCALE GENOMIC DNA]</scope>
    <source>
        <strain evidence="2">IAEA</strain>
    </source>
</reference>
<dbReference type="VEuPathDB" id="VectorBase:GPAI030290"/>
<organism evidence="1 2">
    <name type="scientific">Glossina pallidipes</name>
    <name type="common">Tsetse fly</name>
    <dbReference type="NCBI Taxonomy" id="7398"/>
    <lineage>
        <taxon>Eukaryota</taxon>
        <taxon>Metazoa</taxon>
        <taxon>Ecdysozoa</taxon>
        <taxon>Arthropoda</taxon>
        <taxon>Hexapoda</taxon>
        <taxon>Insecta</taxon>
        <taxon>Pterygota</taxon>
        <taxon>Neoptera</taxon>
        <taxon>Endopterygota</taxon>
        <taxon>Diptera</taxon>
        <taxon>Brachycera</taxon>
        <taxon>Muscomorpha</taxon>
        <taxon>Hippoboscoidea</taxon>
        <taxon>Glossinidae</taxon>
        <taxon>Glossina</taxon>
    </lineage>
</organism>
<dbReference type="AlphaFoldDB" id="A0A1B0A017"/>
<name>A0A1B0A017_GLOPL</name>
<dbReference type="Proteomes" id="UP000092445">
    <property type="component" value="Unassembled WGS sequence"/>
</dbReference>
<reference evidence="1" key="2">
    <citation type="submission" date="2020-05" db="UniProtKB">
        <authorList>
            <consortium name="EnsemblMetazoa"/>
        </authorList>
    </citation>
    <scope>IDENTIFICATION</scope>
    <source>
        <strain evidence="1">IAEA</strain>
    </source>
</reference>
<keyword evidence="2" id="KW-1185">Reference proteome</keyword>
<protein>
    <submittedName>
        <fullName evidence="1">Uncharacterized protein</fullName>
    </submittedName>
</protein>
<evidence type="ECO:0000313" key="1">
    <source>
        <dbReference type="EnsemblMetazoa" id="GPAI030290-PA"/>
    </source>
</evidence>
<sequence>MKGRENTTPRLPMMMMMMMMMILISMDGFLITDLYLGARLNGLKANEFIGIAHMCLPIKHFAESQLGITMCILTNIILKFIPSRRLQQLSTQETIGFILCDLFIYEKYSFNISLGSSSRVIHTNYMQINYHRNDNQKLDSGRKYSLSLLTIPFRSTIIHVCVLDSAAMNTICASITC</sequence>
<proteinExistence type="predicted"/>